<dbReference type="EMBL" id="JAULSU010000003">
    <property type="protein sequence ID" value="KAK0623831.1"/>
    <property type="molecule type" value="Genomic_DNA"/>
</dbReference>
<comment type="caution">
    <text evidence="1">The sequence shown here is derived from an EMBL/GenBank/DDBJ whole genome shotgun (WGS) entry which is preliminary data.</text>
</comment>
<protein>
    <submittedName>
        <fullName evidence="1">Uncharacterized protein</fullName>
    </submittedName>
</protein>
<keyword evidence="2" id="KW-1185">Reference proteome</keyword>
<dbReference type="AlphaFoldDB" id="A0AA39WYF4"/>
<evidence type="ECO:0000313" key="1">
    <source>
        <dbReference type="EMBL" id="KAK0623831.1"/>
    </source>
</evidence>
<sequence length="318" mass="34061">MHPAARNLPVGCLKKCGRYFWAPGFCMTPFSTSPLPTTHYHDQTATTTHSNTTTTIDRQKNKTNTKMTKTYFLTPGWDIPSTTPLLGTIIANPSQPDLALFTPSPSSLTTTTSSPVSFTSPPIPSPSDPPQSLFHTFLTTYGLGPEPAITFDHKHGIRSYSLRDQRSITLKHDVELLKNATGDVKVSTLFKNNVGVYLITGIKTVTGAAVTVASSKGREWDVNLGISTGGEGVIFAVEVVEVRVEGEEVIVKELGVGEGALQTRLDGEFGEGMFRVVKGVDEGVEGGEGVQIVTASGTYVDLLTASTAKVGGEHGIWY</sequence>
<accession>A0AA39WYF4</accession>
<evidence type="ECO:0000313" key="2">
    <source>
        <dbReference type="Proteomes" id="UP001175000"/>
    </source>
</evidence>
<proteinExistence type="predicted"/>
<reference evidence="1" key="1">
    <citation type="submission" date="2023-06" db="EMBL/GenBank/DDBJ databases">
        <title>Genome-scale phylogeny and comparative genomics of the fungal order Sordariales.</title>
        <authorList>
            <consortium name="Lawrence Berkeley National Laboratory"/>
            <person name="Hensen N."/>
            <person name="Bonometti L."/>
            <person name="Westerberg I."/>
            <person name="Brannstrom I.O."/>
            <person name="Guillou S."/>
            <person name="Cros-Aarteil S."/>
            <person name="Calhoun S."/>
            <person name="Haridas S."/>
            <person name="Kuo A."/>
            <person name="Mondo S."/>
            <person name="Pangilinan J."/>
            <person name="Riley R."/>
            <person name="Labutti K."/>
            <person name="Andreopoulos B."/>
            <person name="Lipzen A."/>
            <person name="Chen C."/>
            <person name="Yanf M."/>
            <person name="Daum C."/>
            <person name="Ng V."/>
            <person name="Clum A."/>
            <person name="Steindorff A."/>
            <person name="Ohm R."/>
            <person name="Martin F."/>
            <person name="Silar P."/>
            <person name="Natvig D."/>
            <person name="Lalanne C."/>
            <person name="Gautier V."/>
            <person name="Ament-Velasquez S.L."/>
            <person name="Kruys A."/>
            <person name="Hutchinson M.I."/>
            <person name="Powell A.J."/>
            <person name="Barry K."/>
            <person name="Miller A.N."/>
            <person name="Grigoriev I.V."/>
            <person name="Debuchy R."/>
            <person name="Gladieux P."/>
            <person name="Thoren M.H."/>
            <person name="Johannesson H."/>
        </authorList>
    </citation>
    <scope>NUCLEOTIDE SEQUENCE</scope>
    <source>
        <strain evidence="1">CBS 606.72</strain>
    </source>
</reference>
<organism evidence="1 2">
    <name type="scientific">Immersiella caudata</name>
    <dbReference type="NCBI Taxonomy" id="314043"/>
    <lineage>
        <taxon>Eukaryota</taxon>
        <taxon>Fungi</taxon>
        <taxon>Dikarya</taxon>
        <taxon>Ascomycota</taxon>
        <taxon>Pezizomycotina</taxon>
        <taxon>Sordariomycetes</taxon>
        <taxon>Sordariomycetidae</taxon>
        <taxon>Sordariales</taxon>
        <taxon>Lasiosphaeriaceae</taxon>
        <taxon>Immersiella</taxon>
    </lineage>
</organism>
<dbReference type="Proteomes" id="UP001175000">
    <property type="component" value="Unassembled WGS sequence"/>
</dbReference>
<gene>
    <name evidence="1" type="ORF">B0T14DRAFT_517111</name>
</gene>
<name>A0AA39WYF4_9PEZI</name>